<accession>A0A6N7Q5I7</accession>
<keyword evidence="1" id="KW-0812">Transmembrane</keyword>
<feature type="transmembrane region" description="Helical" evidence="1">
    <location>
        <begin position="61"/>
        <end position="80"/>
    </location>
</feature>
<evidence type="ECO:0000313" key="2">
    <source>
        <dbReference type="EMBL" id="MRG98140.1"/>
    </source>
</evidence>
<keyword evidence="1" id="KW-0472">Membrane</keyword>
<sequence>MVDGAALATLGAALTIGAVVLDGAARGKLGAVVLDGAALPPVSTLGAALGSSARRARRGAALATLGAAILPILRSAVIHVDYLHALPHD</sequence>
<dbReference type="Proteomes" id="UP000440224">
    <property type="component" value="Unassembled WGS sequence"/>
</dbReference>
<comment type="caution">
    <text evidence="2">The sequence shown here is derived from an EMBL/GenBank/DDBJ whole genome shotgun (WGS) entry which is preliminary data.</text>
</comment>
<name>A0A6N7Q5I7_9BACT</name>
<dbReference type="AlphaFoldDB" id="A0A6N7Q5I7"/>
<protein>
    <submittedName>
        <fullName evidence="2">Uncharacterized protein</fullName>
    </submittedName>
</protein>
<evidence type="ECO:0000313" key="3">
    <source>
        <dbReference type="Proteomes" id="UP000440224"/>
    </source>
</evidence>
<proteinExistence type="predicted"/>
<dbReference type="RefSeq" id="WP_153824909.1">
    <property type="nucleotide sequence ID" value="NZ_WJIE01000025.1"/>
</dbReference>
<organism evidence="2 3">
    <name type="scientific">Polyangium spumosum</name>
    <dbReference type="NCBI Taxonomy" id="889282"/>
    <lineage>
        <taxon>Bacteria</taxon>
        <taxon>Pseudomonadati</taxon>
        <taxon>Myxococcota</taxon>
        <taxon>Polyangia</taxon>
        <taxon>Polyangiales</taxon>
        <taxon>Polyangiaceae</taxon>
        <taxon>Polyangium</taxon>
    </lineage>
</organism>
<dbReference type="EMBL" id="WJIE01000025">
    <property type="protein sequence ID" value="MRG98140.1"/>
    <property type="molecule type" value="Genomic_DNA"/>
</dbReference>
<evidence type="ECO:0000256" key="1">
    <source>
        <dbReference type="SAM" id="Phobius"/>
    </source>
</evidence>
<keyword evidence="1" id="KW-1133">Transmembrane helix</keyword>
<reference evidence="2 3" key="1">
    <citation type="submission" date="2019-10" db="EMBL/GenBank/DDBJ databases">
        <title>A soil myxobacterium in the family Polyangiaceae.</title>
        <authorList>
            <person name="Li Y."/>
            <person name="Wang J."/>
        </authorList>
    </citation>
    <scope>NUCLEOTIDE SEQUENCE [LARGE SCALE GENOMIC DNA]</scope>
    <source>
        <strain evidence="2 3">DSM 14734</strain>
    </source>
</reference>
<keyword evidence="3" id="KW-1185">Reference proteome</keyword>
<gene>
    <name evidence="2" type="ORF">GF068_40455</name>
</gene>